<dbReference type="Pfam" id="PF01734">
    <property type="entry name" value="Patatin"/>
    <property type="match status" value="1"/>
</dbReference>
<keyword evidence="5" id="KW-0812">Transmembrane</keyword>
<gene>
    <name evidence="7" type="ORF">EG028_08350</name>
</gene>
<dbReference type="PANTHER" id="PTHR14226">
    <property type="entry name" value="NEUROPATHY TARGET ESTERASE/SWISS CHEESE D.MELANOGASTER"/>
    <property type="match status" value="1"/>
</dbReference>
<accession>A0A3N4MDV5</accession>
<proteinExistence type="predicted"/>
<feature type="active site" description="Proton acceptor" evidence="4">
    <location>
        <position position="246"/>
    </location>
</feature>
<name>A0A3N4MDV5_9BACT</name>
<dbReference type="InterPro" id="IPR016035">
    <property type="entry name" value="Acyl_Trfase/lysoPLipase"/>
</dbReference>
<evidence type="ECO:0000313" key="7">
    <source>
        <dbReference type="EMBL" id="RPD42142.1"/>
    </source>
</evidence>
<keyword evidence="3 4" id="KW-0443">Lipid metabolism</keyword>
<keyword evidence="1 4" id="KW-0378">Hydrolase</keyword>
<dbReference type="Gene3D" id="3.40.1090.10">
    <property type="entry name" value="Cytosolic phospholipase A2 catalytic domain"/>
    <property type="match status" value="2"/>
</dbReference>
<dbReference type="AlphaFoldDB" id="A0A3N4MDV5"/>
<evidence type="ECO:0000259" key="6">
    <source>
        <dbReference type="PROSITE" id="PS51635"/>
    </source>
</evidence>
<evidence type="ECO:0000256" key="2">
    <source>
        <dbReference type="ARBA" id="ARBA00022963"/>
    </source>
</evidence>
<feature type="domain" description="PNPLA" evidence="6">
    <location>
        <begin position="12"/>
        <end position="259"/>
    </location>
</feature>
<comment type="caution">
    <text evidence="7">The sequence shown here is derived from an EMBL/GenBank/DDBJ whole genome shotgun (WGS) entry which is preliminary data.</text>
</comment>
<dbReference type="PANTHER" id="PTHR14226:SF78">
    <property type="entry name" value="SLR0060 PROTEIN"/>
    <property type="match status" value="1"/>
</dbReference>
<sequence length="436" mass="49237">MPVIPRHELGLSLSGGGYRAAAFHLGTLNKLNDLHILDKVSVLSTISGGTITGAAWCLYKGEYKAFHEEMKNNLQKHDVIRSILRTWTVIRSAFVFIGLPLVSIVLSFTSWAWLTFLLLMMWGILLMKYQFRIFDVSKVIERAYDRFLYHGQKLRDLKGSPILVIGSSNLHTGRPFYFGRNFMSDSMYSDKDVYIPPVEFNPGEFPIARAVMASSCIPFVFSPVKIDACYYKAGGDFKRVKPVLVDGGVYDNQGISKITQPKGGLACRRIITSDAGGPFMGDKQYKNTFSLLLRTMNLFMYRIKTAQMVQHIYTNVTGRPIAYYSLGWDIKECLDGFVDNMLEGNVPLSVIQHHNFPPQYLQDIKNHKQEIKDFIASKVGFSGIAARGLNGAELMVARNTGTNLTRLSEERVNFLIRHAEDLTELQVKLYCPDLIN</sequence>
<keyword evidence="5" id="KW-0472">Membrane</keyword>
<keyword evidence="2 4" id="KW-0442">Lipid degradation</keyword>
<feature type="active site" description="Nucleophile" evidence="4">
    <location>
        <position position="47"/>
    </location>
</feature>
<dbReference type="InterPro" id="IPR050301">
    <property type="entry name" value="NTE"/>
</dbReference>
<feature type="short sequence motif" description="DGA/G" evidence="4">
    <location>
        <begin position="246"/>
        <end position="248"/>
    </location>
</feature>
<evidence type="ECO:0000256" key="4">
    <source>
        <dbReference type="PROSITE-ProRule" id="PRU01161"/>
    </source>
</evidence>
<evidence type="ECO:0000313" key="8">
    <source>
        <dbReference type="Proteomes" id="UP000279089"/>
    </source>
</evidence>
<organism evidence="7 8">
    <name type="scientific">Chitinophaga barathri</name>
    <dbReference type="NCBI Taxonomy" id="1647451"/>
    <lineage>
        <taxon>Bacteria</taxon>
        <taxon>Pseudomonadati</taxon>
        <taxon>Bacteroidota</taxon>
        <taxon>Chitinophagia</taxon>
        <taxon>Chitinophagales</taxon>
        <taxon>Chitinophagaceae</taxon>
        <taxon>Chitinophaga</taxon>
    </lineage>
</organism>
<dbReference type="RefSeq" id="WP_120515118.1">
    <property type="nucleotide sequence ID" value="NZ_QXZY01000002.1"/>
</dbReference>
<dbReference type="InterPro" id="IPR002641">
    <property type="entry name" value="PNPLA_dom"/>
</dbReference>
<dbReference type="GO" id="GO:0016787">
    <property type="term" value="F:hydrolase activity"/>
    <property type="evidence" value="ECO:0007669"/>
    <property type="project" value="UniProtKB-UniRule"/>
</dbReference>
<dbReference type="Proteomes" id="UP000279089">
    <property type="component" value="Unassembled WGS sequence"/>
</dbReference>
<dbReference type="GO" id="GO:0016042">
    <property type="term" value="P:lipid catabolic process"/>
    <property type="evidence" value="ECO:0007669"/>
    <property type="project" value="UniProtKB-UniRule"/>
</dbReference>
<keyword evidence="5" id="KW-1133">Transmembrane helix</keyword>
<reference evidence="8" key="1">
    <citation type="submission" date="2018-11" db="EMBL/GenBank/DDBJ databases">
        <title>Chitinophaga lutea sp.nov., isolate from arsenic contaminated soil.</title>
        <authorList>
            <person name="Zong Y."/>
        </authorList>
    </citation>
    <scope>NUCLEOTIDE SEQUENCE [LARGE SCALE GENOMIC DNA]</scope>
    <source>
        <strain evidence="8">YLT18</strain>
    </source>
</reference>
<dbReference type="PROSITE" id="PS51635">
    <property type="entry name" value="PNPLA"/>
    <property type="match status" value="1"/>
</dbReference>
<protein>
    <submittedName>
        <fullName evidence="7">Patatin-like phospholipase family protein</fullName>
    </submittedName>
</protein>
<dbReference type="SUPFAM" id="SSF52151">
    <property type="entry name" value="FabD/lysophospholipase-like"/>
    <property type="match status" value="1"/>
</dbReference>
<keyword evidence="8" id="KW-1185">Reference proteome</keyword>
<dbReference type="EMBL" id="RMBX01000003">
    <property type="protein sequence ID" value="RPD42142.1"/>
    <property type="molecule type" value="Genomic_DNA"/>
</dbReference>
<evidence type="ECO:0000256" key="1">
    <source>
        <dbReference type="ARBA" id="ARBA00022801"/>
    </source>
</evidence>
<evidence type="ECO:0000256" key="3">
    <source>
        <dbReference type="ARBA" id="ARBA00023098"/>
    </source>
</evidence>
<dbReference type="OrthoDB" id="9813090at2"/>
<feature type="transmembrane region" description="Helical" evidence="5">
    <location>
        <begin position="82"/>
        <end position="105"/>
    </location>
</feature>
<evidence type="ECO:0000256" key="5">
    <source>
        <dbReference type="SAM" id="Phobius"/>
    </source>
</evidence>
<comment type="caution">
    <text evidence="4">Lacks conserved residue(s) required for the propagation of feature annotation.</text>
</comment>